<reference evidence="3" key="1">
    <citation type="submission" date="2021-08" db="EMBL/GenBank/DDBJ databases">
        <authorList>
            <person name="Nwanade C."/>
            <person name="Wang M."/>
            <person name="Masoudi A."/>
            <person name="Yu Z."/>
            <person name="Liu J."/>
        </authorList>
    </citation>
    <scope>NUCLEOTIDE SEQUENCE</scope>
    <source>
        <strain evidence="3">S056</strain>
        <plasmid evidence="3">unnamed1</plasmid>
    </source>
</reference>
<dbReference type="InterPro" id="IPR012902">
    <property type="entry name" value="N_methyl_site"/>
</dbReference>
<dbReference type="PANTHER" id="PTHR30093">
    <property type="entry name" value="GENERAL SECRETION PATHWAY PROTEIN G"/>
    <property type="match status" value="1"/>
</dbReference>
<gene>
    <name evidence="3" type="ORF">K3X48_15450</name>
</gene>
<organism evidence="3 4">
    <name type="scientific">Aliiroseovarius crassostreae</name>
    <dbReference type="NCBI Taxonomy" id="154981"/>
    <lineage>
        <taxon>Bacteria</taxon>
        <taxon>Pseudomonadati</taxon>
        <taxon>Pseudomonadota</taxon>
        <taxon>Alphaproteobacteria</taxon>
        <taxon>Rhodobacterales</taxon>
        <taxon>Paracoccaceae</taxon>
        <taxon>Aliiroseovarius</taxon>
    </lineage>
</organism>
<dbReference type="GO" id="GO:0015628">
    <property type="term" value="P:protein secretion by the type II secretion system"/>
    <property type="evidence" value="ECO:0007669"/>
    <property type="project" value="InterPro"/>
</dbReference>
<keyword evidence="1" id="KW-0488">Methylation</keyword>
<evidence type="ECO:0000313" key="3">
    <source>
        <dbReference type="EMBL" id="UWP97224.1"/>
    </source>
</evidence>
<geneLocation type="plasmid" evidence="3 4">
    <name>unnamed1</name>
</geneLocation>
<dbReference type="InterPro" id="IPR045584">
    <property type="entry name" value="Pilin-like"/>
</dbReference>
<dbReference type="AlphaFoldDB" id="A0A9Q9HBV2"/>
<evidence type="ECO:0000313" key="4">
    <source>
        <dbReference type="Proteomes" id="UP001057991"/>
    </source>
</evidence>
<dbReference type="Pfam" id="PF07963">
    <property type="entry name" value="N_methyl"/>
    <property type="match status" value="1"/>
</dbReference>
<dbReference type="Proteomes" id="UP001057991">
    <property type="component" value="Plasmid unnamed1"/>
</dbReference>
<keyword evidence="2" id="KW-1133">Transmembrane helix</keyword>
<dbReference type="NCBIfam" id="TIGR02532">
    <property type="entry name" value="IV_pilin_GFxxxE"/>
    <property type="match status" value="1"/>
</dbReference>
<name>A0A9Q9HBV2_9RHOB</name>
<dbReference type="GO" id="GO:0015627">
    <property type="term" value="C:type II protein secretion system complex"/>
    <property type="evidence" value="ECO:0007669"/>
    <property type="project" value="InterPro"/>
</dbReference>
<protein>
    <submittedName>
        <fullName evidence="3">Type II secretion system GspH family protein</fullName>
    </submittedName>
</protein>
<dbReference type="SUPFAM" id="SSF54523">
    <property type="entry name" value="Pili subunits"/>
    <property type="match status" value="1"/>
</dbReference>
<evidence type="ECO:0000256" key="2">
    <source>
        <dbReference type="SAM" id="Phobius"/>
    </source>
</evidence>
<feature type="transmembrane region" description="Helical" evidence="2">
    <location>
        <begin position="12"/>
        <end position="34"/>
    </location>
</feature>
<accession>A0A9Q9HBV2</accession>
<evidence type="ECO:0000256" key="1">
    <source>
        <dbReference type="ARBA" id="ARBA00022481"/>
    </source>
</evidence>
<dbReference type="PRINTS" id="PR00813">
    <property type="entry name" value="BCTERIALGSPG"/>
</dbReference>
<proteinExistence type="predicted"/>
<dbReference type="Gene3D" id="3.30.700.10">
    <property type="entry name" value="Glycoprotein, Type 4 Pilin"/>
    <property type="match status" value="1"/>
</dbReference>
<dbReference type="InterPro" id="IPR000983">
    <property type="entry name" value="Bac_GSPG_pilin"/>
</dbReference>
<keyword evidence="2" id="KW-0472">Membrane</keyword>
<dbReference type="RefSeq" id="WP_259787096.1">
    <property type="nucleotide sequence ID" value="NZ_CP080777.1"/>
</dbReference>
<keyword evidence="3" id="KW-0614">Plasmid</keyword>
<keyword evidence="2" id="KW-0812">Transmembrane</keyword>
<dbReference type="PANTHER" id="PTHR30093:SF47">
    <property type="entry name" value="TYPE IV PILUS NON-CORE MINOR PILIN PILE"/>
    <property type="match status" value="1"/>
</dbReference>
<sequence>MNGKLRSEKGYTITEVLVVLAIVGLLAGLAAPLMTSSVQKAREASLRGNLKTMRVVLDEYYADHLAYPETLDALVKEGYLRALPEDTIERDQSDWDVVLTEDRAGIMDVKSRSTQTALDGSIYADW</sequence>
<dbReference type="EMBL" id="CP080777">
    <property type="protein sequence ID" value="UWP97224.1"/>
    <property type="molecule type" value="Genomic_DNA"/>
</dbReference>